<organism evidence="2 3">
    <name type="scientific">Aphanomyces euteiches</name>
    <dbReference type="NCBI Taxonomy" id="100861"/>
    <lineage>
        <taxon>Eukaryota</taxon>
        <taxon>Sar</taxon>
        <taxon>Stramenopiles</taxon>
        <taxon>Oomycota</taxon>
        <taxon>Saprolegniomycetes</taxon>
        <taxon>Saprolegniales</taxon>
        <taxon>Verrucalvaceae</taxon>
        <taxon>Aphanomyces</taxon>
    </lineage>
</organism>
<evidence type="ECO:0000256" key="1">
    <source>
        <dbReference type="SAM" id="SignalP"/>
    </source>
</evidence>
<dbReference type="VEuPathDB" id="FungiDB:AeMF1_021759"/>
<accession>A0A6G0XBJ8</accession>
<gene>
    <name evidence="2" type="ORF">Ae201684_006558</name>
</gene>
<dbReference type="EMBL" id="VJMJ01000084">
    <property type="protein sequence ID" value="KAF0737393.1"/>
    <property type="molecule type" value="Genomic_DNA"/>
</dbReference>
<proteinExistence type="predicted"/>
<sequence length="598" mass="67129">MKAVVVMAVWITAFVSSAVPSVHGPRRIPVTTEVVAILPEVSVQQQAQRLCEMYPGNDTCNEITASIEAHVSYLHRQGLDFSIVNLTIPLLPILFPVAVDGRAYFLSLTPRRDPALAVALFCRERAVLTIDQCAVIYAHAVAMNRFEFNEASSQDHYFSSVRPSQLCPINQRIYLELDRTLEDSSYFLDKAVEPTYKGFAKKDEPMFIETKLIAQPGPLMILLTNGSSYLHAIFLFMVNPSIQLSVKEDRLVVALDGVDIRDARQRICLRLKLQGASAAFHCLRMEPSTVQESSSTSATLLLPLPTADFVFGLVVNEYNNCICRSPTLDLPKRESIIQPLLPPELISPPRRHPNFMHDPASPLHTFYDQEWGFYSQNGEDGVLQALFELVPPSPSKKFVEFGVQDGSECNTRYLREFHNWSGVLFDGSYANAYINLHREWITVENVASLFEARGVPKDVDLLVVDIDFNDYHVLQAILEAGFAPRVILAEVNSHFRDARVVSYDNVGWDTITSYFGATPRAFQALLSPQYTLVYCESHGVNCFFVATALWPFQPPPRLDDVHMPPNFFGKGWSYPARQDGHDKWIHLAPSAPTNSTAN</sequence>
<evidence type="ECO:0000313" key="3">
    <source>
        <dbReference type="Proteomes" id="UP000481153"/>
    </source>
</evidence>
<name>A0A6G0XBJ8_9STRA</name>
<protein>
    <recommendedName>
        <fullName evidence="4">Methyltransferase FkbM domain-containing protein</fullName>
    </recommendedName>
</protein>
<dbReference type="Proteomes" id="UP000481153">
    <property type="component" value="Unassembled WGS sequence"/>
</dbReference>
<dbReference type="AlphaFoldDB" id="A0A6G0XBJ8"/>
<feature type="signal peptide" evidence="1">
    <location>
        <begin position="1"/>
        <end position="17"/>
    </location>
</feature>
<comment type="caution">
    <text evidence="2">The sequence shown here is derived from an EMBL/GenBank/DDBJ whole genome shotgun (WGS) entry which is preliminary data.</text>
</comment>
<keyword evidence="3" id="KW-1185">Reference proteome</keyword>
<evidence type="ECO:0008006" key="4">
    <source>
        <dbReference type="Google" id="ProtNLM"/>
    </source>
</evidence>
<feature type="chain" id="PRO_5026083745" description="Methyltransferase FkbM domain-containing protein" evidence="1">
    <location>
        <begin position="18"/>
        <end position="598"/>
    </location>
</feature>
<keyword evidence="1" id="KW-0732">Signal</keyword>
<evidence type="ECO:0000313" key="2">
    <source>
        <dbReference type="EMBL" id="KAF0737393.1"/>
    </source>
</evidence>
<reference evidence="2 3" key="1">
    <citation type="submission" date="2019-07" db="EMBL/GenBank/DDBJ databases">
        <title>Genomics analysis of Aphanomyces spp. identifies a new class of oomycete effector associated with host adaptation.</title>
        <authorList>
            <person name="Gaulin E."/>
        </authorList>
    </citation>
    <scope>NUCLEOTIDE SEQUENCE [LARGE SCALE GENOMIC DNA]</scope>
    <source>
        <strain evidence="2 3">ATCC 201684</strain>
    </source>
</reference>